<dbReference type="KEGG" id="rti:DC20_02535"/>
<keyword evidence="2" id="KW-1185">Reference proteome</keyword>
<organism evidence="1 2">
    <name type="scientific">Rufibacter tibetensis</name>
    <dbReference type="NCBI Taxonomy" id="512763"/>
    <lineage>
        <taxon>Bacteria</taxon>
        <taxon>Pseudomonadati</taxon>
        <taxon>Bacteroidota</taxon>
        <taxon>Cytophagia</taxon>
        <taxon>Cytophagales</taxon>
        <taxon>Hymenobacteraceae</taxon>
        <taxon>Rufibacter</taxon>
    </lineage>
</organism>
<proteinExistence type="predicted"/>
<dbReference type="STRING" id="512763.DC20_02535"/>
<gene>
    <name evidence="1" type="ORF">DC20_02535</name>
</gene>
<name>A0A0N7HW24_9BACT</name>
<evidence type="ECO:0000313" key="1">
    <source>
        <dbReference type="EMBL" id="ALI98056.1"/>
    </source>
</evidence>
<reference evidence="1 2" key="1">
    <citation type="submission" date="2015-08" db="EMBL/GenBank/DDBJ databases">
        <title>Complete genome sequence of Rufibacter tibetensis strain 1351t, a radiation-resistant bacterium from tibet plateau.</title>
        <authorList>
            <person name="Dai J."/>
        </authorList>
    </citation>
    <scope>NUCLEOTIDE SEQUENCE [LARGE SCALE GENOMIC DNA]</scope>
    <source>
        <strain evidence="1 2">1351</strain>
    </source>
</reference>
<dbReference type="PATRIC" id="fig|512763.3.peg.563"/>
<sequence length="86" mass="9997">MANFQLLAVEKAPAKVANPIGWYVKKELIFHYNLELYNYLTPINSPFSFDFSPNKTFQKQSPQKLLIFLLTVDNLLIFSDLTNQKN</sequence>
<protein>
    <submittedName>
        <fullName evidence="1">Uncharacterized protein</fullName>
    </submittedName>
</protein>
<dbReference type="EMBL" id="CP012643">
    <property type="protein sequence ID" value="ALI98056.1"/>
    <property type="molecule type" value="Genomic_DNA"/>
</dbReference>
<dbReference type="Proteomes" id="UP000061382">
    <property type="component" value="Chromosome"/>
</dbReference>
<accession>A0A0N7HW24</accession>
<dbReference type="RefSeq" id="WP_062542385.1">
    <property type="nucleotide sequence ID" value="NZ_CP012643.1"/>
</dbReference>
<evidence type="ECO:0000313" key="2">
    <source>
        <dbReference type="Proteomes" id="UP000061382"/>
    </source>
</evidence>
<dbReference type="AlphaFoldDB" id="A0A0N7HW24"/>